<name>A0A4R6SPF4_LABRH</name>
<dbReference type="SUPFAM" id="SSF54909">
    <property type="entry name" value="Dimeric alpha+beta barrel"/>
    <property type="match status" value="1"/>
</dbReference>
<dbReference type="PANTHER" id="PTHR35174:SF3">
    <property type="entry name" value="BLL7171 PROTEIN"/>
    <property type="match status" value="1"/>
</dbReference>
<organism evidence="3 4">
    <name type="scientific">Labedaea rhizosphaerae</name>
    <dbReference type="NCBI Taxonomy" id="598644"/>
    <lineage>
        <taxon>Bacteria</taxon>
        <taxon>Bacillati</taxon>
        <taxon>Actinomycetota</taxon>
        <taxon>Actinomycetes</taxon>
        <taxon>Pseudonocardiales</taxon>
        <taxon>Pseudonocardiaceae</taxon>
        <taxon>Labedaea</taxon>
    </lineage>
</organism>
<dbReference type="RefSeq" id="WP_133848817.1">
    <property type="nucleotide sequence ID" value="NZ_SNXZ01000001.1"/>
</dbReference>
<evidence type="ECO:0000256" key="1">
    <source>
        <dbReference type="ARBA" id="ARBA00007689"/>
    </source>
</evidence>
<dbReference type="PANTHER" id="PTHR35174">
    <property type="entry name" value="BLL7171 PROTEIN-RELATED"/>
    <property type="match status" value="1"/>
</dbReference>
<comment type="similarity">
    <text evidence="1">Belongs to the YciI family.</text>
</comment>
<dbReference type="Pfam" id="PF03795">
    <property type="entry name" value="YCII"/>
    <property type="match status" value="1"/>
</dbReference>
<dbReference type="OrthoDB" id="668782at2"/>
<sequence length="129" mass="14065">MDYLLFICGDESTWPDISAAELAGDPASHEWVAHVEQTGAVKFGAKLRPTRDAKTVRVRDGQVLVSDGPFAETAEQIGGLDLVEAPDLDHVLDYAARHPGIDDLTIEIRPLWPDRPITPDTPTGPQPQD</sequence>
<evidence type="ECO:0000259" key="2">
    <source>
        <dbReference type="Pfam" id="PF03795"/>
    </source>
</evidence>
<dbReference type="Proteomes" id="UP000295444">
    <property type="component" value="Unassembled WGS sequence"/>
</dbReference>
<dbReference type="InterPro" id="IPR011008">
    <property type="entry name" value="Dimeric_a/b-barrel"/>
</dbReference>
<gene>
    <name evidence="3" type="ORF">EV186_1011332</name>
</gene>
<proteinExistence type="inferred from homology"/>
<evidence type="ECO:0000313" key="4">
    <source>
        <dbReference type="Proteomes" id="UP000295444"/>
    </source>
</evidence>
<comment type="caution">
    <text evidence="3">The sequence shown here is derived from an EMBL/GenBank/DDBJ whole genome shotgun (WGS) entry which is preliminary data.</text>
</comment>
<dbReference type="EMBL" id="SNXZ01000001">
    <property type="protein sequence ID" value="TDQ05362.1"/>
    <property type="molecule type" value="Genomic_DNA"/>
</dbReference>
<accession>A0A4R6SPF4</accession>
<reference evidence="3 4" key="1">
    <citation type="submission" date="2019-03" db="EMBL/GenBank/DDBJ databases">
        <title>Genomic Encyclopedia of Type Strains, Phase IV (KMG-IV): sequencing the most valuable type-strain genomes for metagenomic binning, comparative biology and taxonomic classification.</title>
        <authorList>
            <person name="Goeker M."/>
        </authorList>
    </citation>
    <scope>NUCLEOTIDE SEQUENCE [LARGE SCALE GENOMIC DNA]</scope>
    <source>
        <strain evidence="3 4">DSM 45361</strain>
    </source>
</reference>
<dbReference type="InterPro" id="IPR005545">
    <property type="entry name" value="YCII"/>
</dbReference>
<feature type="domain" description="YCII-related" evidence="2">
    <location>
        <begin position="2"/>
        <end position="113"/>
    </location>
</feature>
<dbReference type="Gene3D" id="3.30.70.1060">
    <property type="entry name" value="Dimeric alpha+beta barrel"/>
    <property type="match status" value="1"/>
</dbReference>
<keyword evidence="4" id="KW-1185">Reference proteome</keyword>
<dbReference type="AlphaFoldDB" id="A0A4R6SPF4"/>
<evidence type="ECO:0000313" key="3">
    <source>
        <dbReference type="EMBL" id="TDQ05362.1"/>
    </source>
</evidence>
<protein>
    <recommendedName>
        <fullName evidence="2">YCII-related domain-containing protein</fullName>
    </recommendedName>
</protein>